<dbReference type="OrthoDB" id="5522147at2"/>
<name>S9PMP6_CYSF2</name>
<dbReference type="EMBL" id="ANAH02000004">
    <property type="protein sequence ID" value="EPX64316.1"/>
    <property type="molecule type" value="Genomic_DNA"/>
</dbReference>
<dbReference type="InterPro" id="IPR011754">
    <property type="entry name" value="Mxa_paralog_2268"/>
</dbReference>
<dbReference type="Pfam" id="PF09544">
    <property type="entry name" value="DUF2381"/>
    <property type="match status" value="1"/>
</dbReference>
<keyword evidence="1" id="KW-0175">Coiled coil</keyword>
<comment type="caution">
    <text evidence="2">The sequence shown here is derived from an EMBL/GenBank/DDBJ whole genome shotgun (WGS) entry which is preliminary data.</text>
</comment>
<dbReference type="Proteomes" id="UP000011682">
    <property type="component" value="Unassembled WGS sequence"/>
</dbReference>
<evidence type="ECO:0000313" key="2">
    <source>
        <dbReference type="EMBL" id="EPX64316.1"/>
    </source>
</evidence>
<accession>S9PMP6</accession>
<keyword evidence="3" id="KW-1185">Reference proteome</keyword>
<feature type="coiled-coil region" evidence="1">
    <location>
        <begin position="137"/>
        <end position="164"/>
    </location>
</feature>
<organism evidence="2 3">
    <name type="scientific">Cystobacter fuscus (strain ATCC 25194 / DSM 2262 / NBRC 100088 / M29)</name>
    <dbReference type="NCBI Taxonomy" id="1242864"/>
    <lineage>
        <taxon>Bacteria</taxon>
        <taxon>Pseudomonadati</taxon>
        <taxon>Myxococcota</taxon>
        <taxon>Myxococcia</taxon>
        <taxon>Myxococcales</taxon>
        <taxon>Cystobacterineae</taxon>
        <taxon>Archangiaceae</taxon>
        <taxon>Cystobacter</taxon>
    </lineage>
</organism>
<dbReference type="NCBIfam" id="TIGR02268">
    <property type="entry name" value="Myxococcus xanthus paralogous family TIGR02268"/>
    <property type="match status" value="1"/>
</dbReference>
<protein>
    <recommendedName>
        <fullName evidence="4">DUF2381 family protein</fullName>
    </recommendedName>
</protein>
<reference evidence="2" key="1">
    <citation type="submission" date="2013-05" db="EMBL/GenBank/DDBJ databases">
        <title>Genome assembly of Cystobacter fuscus DSM 2262.</title>
        <authorList>
            <person name="Sharma G."/>
            <person name="Khatri I."/>
            <person name="Kaur C."/>
            <person name="Mayilraj S."/>
            <person name="Subramanian S."/>
        </authorList>
    </citation>
    <scope>NUCLEOTIDE SEQUENCE [LARGE SCALE GENOMIC DNA]</scope>
    <source>
        <strain evidence="2">DSM 2262</strain>
    </source>
</reference>
<dbReference type="AlphaFoldDB" id="S9PMP6"/>
<proteinExistence type="predicted"/>
<sequence>MFTSPLMLSLFMGVSAPSQMCPPPEDVEGRCIELTVGALAEMHEVQLSPGLVTTFVFDSDVRPDGMTLEDSGRFEVAELGKHTLALMPVENPRSEKPGALTVCFADDAAPACVSFRLLMHPVMAERQVRVLRHPRSASSLEAELRRTHEENDRLHAELARLNAGRDAPLGLAGMLVSGVADERGMSCVPGDTVQPLGSVLITAEFSTCRTSKRAIVRVRVRNNSETPWTAHGAKLVGPKGEAWRGSVWPEEPIPPSTLVDLFIEARVEDVRTEGPFVLKLWEANGSRTVRLGRVAFPVLGTGTAF</sequence>
<evidence type="ECO:0000313" key="3">
    <source>
        <dbReference type="Proteomes" id="UP000011682"/>
    </source>
</evidence>
<evidence type="ECO:0008006" key="4">
    <source>
        <dbReference type="Google" id="ProtNLM"/>
    </source>
</evidence>
<gene>
    <name evidence="2" type="ORF">D187_005450</name>
</gene>
<evidence type="ECO:0000256" key="1">
    <source>
        <dbReference type="SAM" id="Coils"/>
    </source>
</evidence>